<protein>
    <recommendedName>
        <fullName evidence="6">Exostosin GT47 domain-containing protein</fullName>
    </recommendedName>
</protein>
<accession>A0AAD3P4V8</accession>
<evidence type="ECO:0000259" key="6">
    <source>
        <dbReference type="Pfam" id="PF03016"/>
    </source>
</evidence>
<sequence length="267" mass="30398">MLGVLILQCVRGRVAEIPSATPEQGKATARTDGLPPSHRSILAFFGGRLHDRIRPALLVHWEERDNDVQVYQKLPVGVSYEEMMKMSKYCSCPSGFEVASPRIVEAIYAGSVPVLIPQHYVLPFSDILDWDSSVQGSVTEIPNLKKILMWIPQAKYLKMQEGVRQVQRHFVVNNPPKRYDVFSKIIHSTWLRRAGLHYLYVTELDKTCLFHGSVFLQSTYLTSFFFFAIYHGAQGPMGEPFAARRVKFSLYQALKCDALVFLVFLVI</sequence>
<comment type="subcellular location">
    <subcellularLocation>
        <location evidence="1">Golgi apparatus membrane</location>
        <topology evidence="1">Single-pass type II membrane protein</topology>
    </subcellularLocation>
</comment>
<proteinExistence type="inferred from homology"/>
<comment type="similarity">
    <text evidence="2">Belongs to the glycosyltransferase 47 family.</text>
</comment>
<keyword evidence="4" id="KW-0735">Signal-anchor</keyword>
<dbReference type="GO" id="GO:0016757">
    <property type="term" value="F:glycosyltransferase activity"/>
    <property type="evidence" value="ECO:0007669"/>
    <property type="project" value="UniProtKB-KW"/>
</dbReference>
<dbReference type="EMBL" id="BSYO01000001">
    <property type="protein sequence ID" value="GMG98854.1"/>
    <property type="molecule type" value="Genomic_DNA"/>
</dbReference>
<feature type="domain" description="Exostosin GT47" evidence="6">
    <location>
        <begin position="15"/>
        <end position="149"/>
    </location>
</feature>
<dbReference type="PANTHER" id="PTHR11062:SF217">
    <property type="entry name" value="EXOSTOSIN FAMILY PROTEIN"/>
    <property type="match status" value="1"/>
</dbReference>
<keyword evidence="5" id="KW-0333">Golgi apparatus</keyword>
<keyword evidence="3" id="KW-0328">Glycosyltransferase</keyword>
<evidence type="ECO:0000313" key="8">
    <source>
        <dbReference type="Proteomes" id="UP001279734"/>
    </source>
</evidence>
<evidence type="ECO:0000313" key="7">
    <source>
        <dbReference type="EMBL" id="GMG98854.1"/>
    </source>
</evidence>
<organism evidence="7 8">
    <name type="scientific">Nepenthes gracilis</name>
    <name type="common">Slender pitcher plant</name>
    <dbReference type="NCBI Taxonomy" id="150966"/>
    <lineage>
        <taxon>Eukaryota</taxon>
        <taxon>Viridiplantae</taxon>
        <taxon>Streptophyta</taxon>
        <taxon>Embryophyta</taxon>
        <taxon>Tracheophyta</taxon>
        <taxon>Spermatophyta</taxon>
        <taxon>Magnoliopsida</taxon>
        <taxon>eudicotyledons</taxon>
        <taxon>Gunneridae</taxon>
        <taxon>Pentapetalae</taxon>
        <taxon>Caryophyllales</taxon>
        <taxon>Nepenthaceae</taxon>
        <taxon>Nepenthes</taxon>
    </lineage>
</organism>
<evidence type="ECO:0000256" key="3">
    <source>
        <dbReference type="ARBA" id="ARBA00022676"/>
    </source>
</evidence>
<dbReference type="Proteomes" id="UP001279734">
    <property type="component" value="Unassembled WGS sequence"/>
</dbReference>
<evidence type="ECO:0000256" key="1">
    <source>
        <dbReference type="ARBA" id="ARBA00004323"/>
    </source>
</evidence>
<dbReference type="PANTHER" id="PTHR11062">
    <property type="entry name" value="EXOSTOSIN HEPARAN SULFATE GLYCOSYLTRANSFERASE -RELATED"/>
    <property type="match status" value="1"/>
</dbReference>
<keyword evidence="4" id="KW-0812">Transmembrane</keyword>
<dbReference type="InterPro" id="IPR040911">
    <property type="entry name" value="Exostosin_GT47"/>
</dbReference>
<evidence type="ECO:0000256" key="4">
    <source>
        <dbReference type="ARBA" id="ARBA00022968"/>
    </source>
</evidence>
<dbReference type="Pfam" id="PF03016">
    <property type="entry name" value="Exostosin_GT47"/>
    <property type="match status" value="1"/>
</dbReference>
<evidence type="ECO:0000256" key="2">
    <source>
        <dbReference type="ARBA" id="ARBA00010271"/>
    </source>
</evidence>
<dbReference type="AlphaFoldDB" id="A0AAD3P4V8"/>
<name>A0AAD3P4V8_NEPGR</name>
<keyword evidence="8" id="KW-1185">Reference proteome</keyword>
<dbReference type="GO" id="GO:0000139">
    <property type="term" value="C:Golgi membrane"/>
    <property type="evidence" value="ECO:0007669"/>
    <property type="project" value="UniProtKB-SubCell"/>
</dbReference>
<keyword evidence="3" id="KW-0808">Transferase</keyword>
<comment type="caution">
    <text evidence="7">The sequence shown here is derived from an EMBL/GenBank/DDBJ whole genome shotgun (WGS) entry which is preliminary data.</text>
</comment>
<reference evidence="7" key="1">
    <citation type="submission" date="2023-05" db="EMBL/GenBank/DDBJ databases">
        <title>Nepenthes gracilis genome sequencing.</title>
        <authorList>
            <person name="Fukushima K."/>
        </authorList>
    </citation>
    <scope>NUCLEOTIDE SEQUENCE</scope>
    <source>
        <strain evidence="7">SING2019-196</strain>
    </source>
</reference>
<dbReference type="InterPro" id="IPR004263">
    <property type="entry name" value="Exostosin"/>
</dbReference>
<gene>
    <name evidence="7" type="ORF">Nepgr_000694</name>
</gene>
<evidence type="ECO:0000256" key="5">
    <source>
        <dbReference type="ARBA" id="ARBA00023034"/>
    </source>
</evidence>